<organism evidence="1 2">
    <name type="scientific">Hyalomma asiaticum</name>
    <name type="common">Tick</name>
    <dbReference type="NCBI Taxonomy" id="266040"/>
    <lineage>
        <taxon>Eukaryota</taxon>
        <taxon>Metazoa</taxon>
        <taxon>Ecdysozoa</taxon>
        <taxon>Arthropoda</taxon>
        <taxon>Chelicerata</taxon>
        <taxon>Arachnida</taxon>
        <taxon>Acari</taxon>
        <taxon>Parasitiformes</taxon>
        <taxon>Ixodida</taxon>
        <taxon>Ixodoidea</taxon>
        <taxon>Ixodidae</taxon>
        <taxon>Hyalomminae</taxon>
        <taxon>Hyalomma</taxon>
    </lineage>
</organism>
<sequence>MLLASVSWDNADFSDGCEQLEVARVSRVPEDAVRTHLVSGLHRDVGRALRVEQRTSAGSAGRESNGNRHKCTFCGKNFARQYSLTRHRRLHTGDRPFQCHLCPMAFVGRYALGDHLRTHTGERPYQCHVCQMAFAKNTTLNTHLRVHKPDRPYQCHLCPRAFKHKVTLDDHLRIHTGDKPYKCHMCSRMYSWRRSLVNHLLTSHQLAPSDGT</sequence>
<evidence type="ECO:0000313" key="1">
    <source>
        <dbReference type="EMBL" id="KAH6922012.1"/>
    </source>
</evidence>
<name>A0ACB7RM93_HYAAI</name>
<reference evidence="1" key="1">
    <citation type="submission" date="2020-05" db="EMBL/GenBank/DDBJ databases">
        <title>Large-scale comparative analyses of tick genomes elucidate their genetic diversity and vector capacities.</title>
        <authorList>
            <person name="Jia N."/>
            <person name="Wang J."/>
            <person name="Shi W."/>
            <person name="Du L."/>
            <person name="Sun Y."/>
            <person name="Zhan W."/>
            <person name="Jiang J."/>
            <person name="Wang Q."/>
            <person name="Zhang B."/>
            <person name="Ji P."/>
            <person name="Sakyi L.B."/>
            <person name="Cui X."/>
            <person name="Yuan T."/>
            <person name="Jiang B."/>
            <person name="Yang W."/>
            <person name="Lam T.T.-Y."/>
            <person name="Chang Q."/>
            <person name="Ding S."/>
            <person name="Wang X."/>
            <person name="Zhu J."/>
            <person name="Ruan X."/>
            <person name="Zhao L."/>
            <person name="Wei J."/>
            <person name="Que T."/>
            <person name="Du C."/>
            <person name="Cheng J."/>
            <person name="Dai P."/>
            <person name="Han X."/>
            <person name="Huang E."/>
            <person name="Gao Y."/>
            <person name="Liu J."/>
            <person name="Shao H."/>
            <person name="Ye R."/>
            <person name="Li L."/>
            <person name="Wei W."/>
            <person name="Wang X."/>
            <person name="Wang C."/>
            <person name="Yang T."/>
            <person name="Huo Q."/>
            <person name="Li W."/>
            <person name="Guo W."/>
            <person name="Chen H."/>
            <person name="Zhou L."/>
            <person name="Ni X."/>
            <person name="Tian J."/>
            <person name="Zhou Y."/>
            <person name="Sheng Y."/>
            <person name="Liu T."/>
            <person name="Pan Y."/>
            <person name="Xia L."/>
            <person name="Li J."/>
            <person name="Zhao F."/>
            <person name="Cao W."/>
        </authorList>
    </citation>
    <scope>NUCLEOTIDE SEQUENCE</scope>
    <source>
        <strain evidence="1">Hyas-2018</strain>
    </source>
</reference>
<evidence type="ECO:0000313" key="2">
    <source>
        <dbReference type="Proteomes" id="UP000821845"/>
    </source>
</evidence>
<gene>
    <name evidence="1" type="ORF">HPB50_007544</name>
</gene>
<proteinExistence type="predicted"/>
<protein>
    <submittedName>
        <fullName evidence="1">Uncharacterized protein</fullName>
    </submittedName>
</protein>
<accession>A0ACB7RM93</accession>
<dbReference type="Proteomes" id="UP000821845">
    <property type="component" value="Chromosome 9"/>
</dbReference>
<dbReference type="EMBL" id="CM023489">
    <property type="protein sequence ID" value="KAH6922012.1"/>
    <property type="molecule type" value="Genomic_DNA"/>
</dbReference>
<comment type="caution">
    <text evidence="1">The sequence shown here is derived from an EMBL/GenBank/DDBJ whole genome shotgun (WGS) entry which is preliminary data.</text>
</comment>
<keyword evidence="2" id="KW-1185">Reference proteome</keyword>